<name>A0AAN7WKM7_9SACH</name>
<proteinExistence type="inferred from homology"/>
<dbReference type="GO" id="GO:0006139">
    <property type="term" value="P:nucleobase-containing compound metabolic process"/>
    <property type="evidence" value="ECO:0007669"/>
    <property type="project" value="UniProtKB-ARBA"/>
</dbReference>
<comment type="similarity">
    <text evidence="1">Belongs to the CCR4/nocturin family.</text>
</comment>
<dbReference type="EMBL" id="JAWIZZ010000045">
    <property type="protein sequence ID" value="KAK5780219.1"/>
    <property type="molecule type" value="Genomic_DNA"/>
</dbReference>
<dbReference type="InterPro" id="IPR036691">
    <property type="entry name" value="Endo/exonu/phosph_ase_sf"/>
</dbReference>
<organism evidence="5 6">
    <name type="scientific">Arxiozyma heterogenica</name>
    <dbReference type="NCBI Taxonomy" id="278026"/>
    <lineage>
        <taxon>Eukaryota</taxon>
        <taxon>Fungi</taxon>
        <taxon>Dikarya</taxon>
        <taxon>Ascomycota</taxon>
        <taxon>Saccharomycotina</taxon>
        <taxon>Saccharomycetes</taxon>
        <taxon>Saccharomycetales</taxon>
        <taxon>Saccharomycetaceae</taxon>
        <taxon>Arxiozyma</taxon>
    </lineage>
</organism>
<evidence type="ECO:0000256" key="2">
    <source>
        <dbReference type="ARBA" id="ARBA00022801"/>
    </source>
</evidence>
<dbReference type="GO" id="GO:0000175">
    <property type="term" value="F:3'-5'-RNA exonuclease activity"/>
    <property type="evidence" value="ECO:0007669"/>
    <property type="project" value="TreeGrafter"/>
</dbReference>
<dbReference type="PANTHER" id="PTHR12121">
    <property type="entry name" value="CARBON CATABOLITE REPRESSOR PROTEIN 4"/>
    <property type="match status" value="1"/>
</dbReference>
<dbReference type="InterPro" id="IPR005135">
    <property type="entry name" value="Endo/exonuclease/phosphatase"/>
</dbReference>
<evidence type="ECO:0000259" key="4">
    <source>
        <dbReference type="Pfam" id="PF03372"/>
    </source>
</evidence>
<keyword evidence="6" id="KW-1185">Reference proteome</keyword>
<accession>A0AAN7WKM7</accession>
<dbReference type="SUPFAM" id="SSF56219">
    <property type="entry name" value="DNase I-like"/>
    <property type="match status" value="1"/>
</dbReference>
<feature type="region of interest" description="Disordered" evidence="3">
    <location>
        <begin position="315"/>
        <end position="352"/>
    </location>
</feature>
<dbReference type="InterPro" id="IPR050410">
    <property type="entry name" value="CCR4/nocturin_mRNA_transcr"/>
</dbReference>
<feature type="compositionally biased region" description="Acidic residues" evidence="3">
    <location>
        <begin position="327"/>
        <end position="340"/>
    </location>
</feature>
<evidence type="ECO:0000313" key="5">
    <source>
        <dbReference type="EMBL" id="KAK5780219.1"/>
    </source>
</evidence>
<keyword evidence="2" id="KW-0378">Hydrolase</keyword>
<gene>
    <name evidence="5" type="ORF">RI543_002764</name>
</gene>
<reference evidence="6" key="1">
    <citation type="submission" date="2023-07" db="EMBL/GenBank/DDBJ databases">
        <title>A draft genome of Kazachstania heterogenica Y-27499.</title>
        <authorList>
            <person name="Donic C."/>
            <person name="Kralova J.S."/>
            <person name="Fidel L."/>
            <person name="Ben-Dor S."/>
            <person name="Jung S."/>
        </authorList>
    </citation>
    <scope>NUCLEOTIDE SEQUENCE [LARGE SCALE GENOMIC DNA]</scope>
    <source>
        <strain evidence="6">Y27499</strain>
    </source>
</reference>
<dbReference type="Proteomes" id="UP001306508">
    <property type="component" value="Unassembled WGS sequence"/>
</dbReference>
<dbReference type="Gene3D" id="3.60.10.10">
    <property type="entry name" value="Endonuclease/exonuclease/phosphatase"/>
    <property type="match status" value="1"/>
</dbReference>
<protein>
    <recommendedName>
        <fullName evidence="4">Endonuclease/exonuclease/phosphatase domain-containing protein</fullName>
    </recommendedName>
</protein>
<dbReference type="PANTHER" id="PTHR12121:SF45">
    <property type="entry name" value="NOCTURNIN"/>
    <property type="match status" value="1"/>
</dbReference>
<sequence>MINASEPKHQKLPRDKITPEYIAQIRALRRERHEREQRELELKQIRTKFFIKRPILYVPNKQEQRQQQKVAHDNQFINIKIMTYNTLAQTLIRRTTFPDSDDAIKWHNRSKVLMREIKYYHSDILCLQEVDKIQWERFWAEALAEVDYKGEFFTYPGKVHGVAIAWNTEIFDENPVDVIPLILDKIIAGDNIRTSTRTRSVALIVALKFKQTHTQPSISDKPNGIIVATTHLFWHLFGTFERTRQCYIILEKLHHIRQRLIHSGLCKYWYTFWTGDFNSQPCDPPYLSITEKPIKLTGRPKAIIECSTSYQYSKRRNGELSNKSDSSDSEGNNDDEEDSIPDNQPTEPRPYTYVATPEQSTLVQKLLDLHNRVPLKAVSLYGLGYHLVHPENSNPSTTNSEPQLSHISLKWEGLLDYIFLVKPWDPTNSEESSNQDIIENVERDCHLHIKGYLKMPLAEEMPHHTEPHTGEYPSDHLAMMCDLELEL</sequence>
<evidence type="ECO:0000313" key="6">
    <source>
        <dbReference type="Proteomes" id="UP001306508"/>
    </source>
</evidence>
<dbReference type="Pfam" id="PF03372">
    <property type="entry name" value="Exo_endo_phos"/>
    <property type="match status" value="1"/>
</dbReference>
<evidence type="ECO:0000256" key="3">
    <source>
        <dbReference type="SAM" id="MobiDB-lite"/>
    </source>
</evidence>
<feature type="domain" description="Endonuclease/exonuclease/phosphatase" evidence="4">
    <location>
        <begin position="82"/>
        <end position="476"/>
    </location>
</feature>
<comment type="caution">
    <text evidence="5">The sequence shown here is derived from an EMBL/GenBank/DDBJ whole genome shotgun (WGS) entry which is preliminary data.</text>
</comment>
<dbReference type="AlphaFoldDB" id="A0AAN7WKM7"/>
<evidence type="ECO:0000256" key="1">
    <source>
        <dbReference type="ARBA" id="ARBA00010774"/>
    </source>
</evidence>